<dbReference type="EMBL" id="PFAM01000013">
    <property type="protein sequence ID" value="PIT96097.1"/>
    <property type="molecule type" value="Genomic_DNA"/>
</dbReference>
<dbReference type="InterPro" id="IPR029064">
    <property type="entry name" value="Ribosomal_eL30-like_sf"/>
</dbReference>
<feature type="domain" description="RNA 2-O ribose methyltransferase substrate binding" evidence="4">
    <location>
        <begin position="31"/>
        <end position="98"/>
    </location>
</feature>
<dbReference type="InterPro" id="IPR053888">
    <property type="entry name" value="MRM3-like_sub_bind"/>
</dbReference>
<comment type="caution">
    <text evidence="5">The sequence shown here is derived from an EMBL/GenBank/DDBJ whole genome shotgun (WGS) entry which is preliminary data.</text>
</comment>
<dbReference type="GO" id="GO:0003723">
    <property type="term" value="F:RNA binding"/>
    <property type="evidence" value="ECO:0007669"/>
    <property type="project" value="InterPro"/>
</dbReference>
<dbReference type="InterPro" id="IPR051259">
    <property type="entry name" value="rRNA_Methyltransferase"/>
</dbReference>
<evidence type="ECO:0000313" key="6">
    <source>
        <dbReference type="Proteomes" id="UP000228533"/>
    </source>
</evidence>
<dbReference type="GO" id="GO:0006396">
    <property type="term" value="P:RNA processing"/>
    <property type="evidence" value="ECO:0007669"/>
    <property type="project" value="InterPro"/>
</dbReference>
<dbReference type="SUPFAM" id="SSF75217">
    <property type="entry name" value="alpha/beta knot"/>
    <property type="match status" value="1"/>
</dbReference>
<dbReference type="SUPFAM" id="SSF55315">
    <property type="entry name" value="L30e-like"/>
    <property type="match status" value="1"/>
</dbReference>
<sequence>MNYITSSANPRIKTLSQLSKTRGRRQTGHILIEGSREIELAVRYGWELLEVYYCPDLYQGPLPTAPQSFNISREALNKITYKENPEGLLAVAKSKTITLADLKLPKKPLIIVLENVEKPGNLGAILRTAYAAEVSAVIINDQQTDLYNPNVIRASMGHIFSVPTVVANFETTKDWLNEKKIKILATTIDAAIPYTTADLTKSVAIVFGTENSGLSHRWRGSANQNIIIPMQKGIDSLNVSVSAAIVIYEALRQRS</sequence>
<dbReference type="Proteomes" id="UP000228533">
    <property type="component" value="Unassembled WGS sequence"/>
</dbReference>
<protein>
    <submittedName>
        <fullName evidence="5">rRNA methyltransferase</fullName>
    </submittedName>
</protein>
<dbReference type="InterPro" id="IPR001537">
    <property type="entry name" value="SpoU_MeTrfase"/>
</dbReference>
<evidence type="ECO:0000256" key="2">
    <source>
        <dbReference type="ARBA" id="ARBA00022603"/>
    </source>
</evidence>
<dbReference type="GO" id="GO:0008173">
    <property type="term" value="F:RNA methyltransferase activity"/>
    <property type="evidence" value="ECO:0007669"/>
    <property type="project" value="InterPro"/>
</dbReference>
<evidence type="ECO:0000256" key="1">
    <source>
        <dbReference type="ARBA" id="ARBA00007228"/>
    </source>
</evidence>
<dbReference type="Gene3D" id="3.30.1330.30">
    <property type="match status" value="1"/>
</dbReference>
<dbReference type="AlphaFoldDB" id="A0A2M6WTI6"/>
<keyword evidence="2 5" id="KW-0489">Methyltransferase</keyword>
<name>A0A2M6WTI6_9BACT</name>
<dbReference type="Gene3D" id="3.40.1280.10">
    <property type="match status" value="1"/>
</dbReference>
<dbReference type="GO" id="GO:0005737">
    <property type="term" value="C:cytoplasm"/>
    <property type="evidence" value="ECO:0007669"/>
    <property type="project" value="UniProtKB-ARBA"/>
</dbReference>
<dbReference type="InterPro" id="IPR013123">
    <property type="entry name" value="SpoU_subst-bd"/>
</dbReference>
<reference evidence="6" key="1">
    <citation type="submission" date="2017-09" db="EMBL/GenBank/DDBJ databases">
        <title>Depth-based differentiation of microbial function through sediment-hosted aquifers and enrichment of novel symbionts in the deep terrestrial subsurface.</title>
        <authorList>
            <person name="Probst A.J."/>
            <person name="Ladd B."/>
            <person name="Jarett J.K."/>
            <person name="Geller-Mcgrath D.E."/>
            <person name="Sieber C.M.K."/>
            <person name="Emerson J.B."/>
            <person name="Anantharaman K."/>
            <person name="Thomas B.C."/>
            <person name="Malmstrom R."/>
            <person name="Stieglmeier M."/>
            <person name="Klingl A."/>
            <person name="Woyke T."/>
            <person name="Ryan C.M."/>
            <person name="Banfield J.F."/>
        </authorList>
    </citation>
    <scope>NUCLEOTIDE SEQUENCE [LARGE SCALE GENOMIC DNA]</scope>
</reference>
<dbReference type="SMART" id="SM00967">
    <property type="entry name" value="SpoU_sub_bind"/>
    <property type="match status" value="1"/>
</dbReference>
<evidence type="ECO:0000313" key="5">
    <source>
        <dbReference type="EMBL" id="PIT96097.1"/>
    </source>
</evidence>
<dbReference type="CDD" id="cd18104">
    <property type="entry name" value="SpoU-like_RNA-MTase"/>
    <property type="match status" value="1"/>
</dbReference>
<dbReference type="PANTHER" id="PTHR43191:SF2">
    <property type="entry name" value="RRNA METHYLTRANSFERASE 3, MITOCHONDRIAL"/>
    <property type="match status" value="1"/>
</dbReference>
<keyword evidence="3 5" id="KW-0808">Transferase</keyword>
<dbReference type="Pfam" id="PF00588">
    <property type="entry name" value="SpoU_methylase"/>
    <property type="match status" value="1"/>
</dbReference>
<accession>A0A2M6WTI6</accession>
<dbReference type="InterPro" id="IPR029028">
    <property type="entry name" value="Alpha/beta_knot_MTases"/>
</dbReference>
<evidence type="ECO:0000256" key="3">
    <source>
        <dbReference type="ARBA" id="ARBA00022679"/>
    </source>
</evidence>
<proteinExistence type="inferred from homology"/>
<dbReference type="Pfam" id="PF22435">
    <property type="entry name" value="MRM3-like_sub_bind"/>
    <property type="match status" value="1"/>
</dbReference>
<gene>
    <name evidence="5" type="ORF">COT94_02450</name>
</gene>
<organism evidence="5 6">
    <name type="scientific">Candidatus Falkowbacteria bacterium CG10_big_fil_rev_8_21_14_0_10_37_14</name>
    <dbReference type="NCBI Taxonomy" id="1974561"/>
    <lineage>
        <taxon>Bacteria</taxon>
        <taxon>Candidatus Falkowiibacteriota</taxon>
    </lineage>
</organism>
<dbReference type="PANTHER" id="PTHR43191">
    <property type="entry name" value="RRNA METHYLTRANSFERASE 3"/>
    <property type="match status" value="1"/>
</dbReference>
<dbReference type="GO" id="GO:0032259">
    <property type="term" value="P:methylation"/>
    <property type="evidence" value="ECO:0007669"/>
    <property type="project" value="UniProtKB-KW"/>
</dbReference>
<dbReference type="InterPro" id="IPR029026">
    <property type="entry name" value="tRNA_m1G_MTases_N"/>
</dbReference>
<comment type="similarity">
    <text evidence="1">Belongs to the class IV-like SAM-binding methyltransferase superfamily. RNA methyltransferase TrmH family.</text>
</comment>
<evidence type="ECO:0000259" key="4">
    <source>
        <dbReference type="SMART" id="SM00967"/>
    </source>
</evidence>